<gene>
    <name evidence="1" type="ORF">Pcinc_001860</name>
</gene>
<sequence>MVVVAALTAVTPHRICYSYRGQVRHCSQAQDKARPPTGCKDDNGVTFHGDIELCGFLPLTPFIASAYVTFHSVLLYPP</sequence>
<evidence type="ECO:0000313" key="2">
    <source>
        <dbReference type="Proteomes" id="UP001286313"/>
    </source>
</evidence>
<name>A0AAE1L5S1_PETCI</name>
<organism evidence="1 2">
    <name type="scientific">Petrolisthes cinctipes</name>
    <name type="common">Flat porcelain crab</name>
    <dbReference type="NCBI Taxonomy" id="88211"/>
    <lineage>
        <taxon>Eukaryota</taxon>
        <taxon>Metazoa</taxon>
        <taxon>Ecdysozoa</taxon>
        <taxon>Arthropoda</taxon>
        <taxon>Crustacea</taxon>
        <taxon>Multicrustacea</taxon>
        <taxon>Malacostraca</taxon>
        <taxon>Eumalacostraca</taxon>
        <taxon>Eucarida</taxon>
        <taxon>Decapoda</taxon>
        <taxon>Pleocyemata</taxon>
        <taxon>Anomura</taxon>
        <taxon>Galatheoidea</taxon>
        <taxon>Porcellanidae</taxon>
        <taxon>Petrolisthes</taxon>
    </lineage>
</organism>
<dbReference type="Proteomes" id="UP001286313">
    <property type="component" value="Unassembled WGS sequence"/>
</dbReference>
<dbReference type="AlphaFoldDB" id="A0AAE1L5S1"/>
<reference evidence="1" key="1">
    <citation type="submission" date="2023-10" db="EMBL/GenBank/DDBJ databases">
        <title>Genome assemblies of two species of porcelain crab, Petrolisthes cinctipes and Petrolisthes manimaculis (Anomura: Porcellanidae).</title>
        <authorList>
            <person name="Angst P."/>
        </authorList>
    </citation>
    <scope>NUCLEOTIDE SEQUENCE</scope>
    <source>
        <strain evidence="1">PB745_01</strain>
        <tissue evidence="1">Gill</tissue>
    </source>
</reference>
<comment type="caution">
    <text evidence="1">The sequence shown here is derived from an EMBL/GenBank/DDBJ whole genome shotgun (WGS) entry which is preliminary data.</text>
</comment>
<protein>
    <submittedName>
        <fullName evidence="1">Uncharacterized protein</fullName>
    </submittedName>
</protein>
<dbReference type="EMBL" id="JAWQEG010000113">
    <property type="protein sequence ID" value="KAK3894400.1"/>
    <property type="molecule type" value="Genomic_DNA"/>
</dbReference>
<proteinExistence type="predicted"/>
<accession>A0AAE1L5S1</accession>
<evidence type="ECO:0000313" key="1">
    <source>
        <dbReference type="EMBL" id="KAK3894400.1"/>
    </source>
</evidence>
<keyword evidence="2" id="KW-1185">Reference proteome</keyword>